<reference evidence="1" key="1">
    <citation type="submission" date="2014-11" db="EMBL/GenBank/DDBJ databases">
        <authorList>
            <person name="Amaro Gonzalez C."/>
        </authorList>
    </citation>
    <scope>NUCLEOTIDE SEQUENCE</scope>
</reference>
<evidence type="ECO:0000313" key="1">
    <source>
        <dbReference type="EMBL" id="JAH29726.1"/>
    </source>
</evidence>
<reference evidence="1" key="2">
    <citation type="journal article" date="2015" name="Fish Shellfish Immunol.">
        <title>Early steps in the European eel (Anguilla anguilla)-Vibrio vulnificus interaction in the gills: Role of the RtxA13 toxin.</title>
        <authorList>
            <person name="Callol A."/>
            <person name="Pajuelo D."/>
            <person name="Ebbesson L."/>
            <person name="Teles M."/>
            <person name="MacKenzie S."/>
            <person name="Amaro C."/>
        </authorList>
    </citation>
    <scope>NUCLEOTIDE SEQUENCE</scope>
</reference>
<protein>
    <submittedName>
        <fullName evidence="1">Uncharacterized protein</fullName>
    </submittedName>
</protein>
<accession>A0A0E9RKS8</accession>
<proteinExistence type="predicted"/>
<organism evidence="1">
    <name type="scientific">Anguilla anguilla</name>
    <name type="common">European freshwater eel</name>
    <name type="synonym">Muraena anguilla</name>
    <dbReference type="NCBI Taxonomy" id="7936"/>
    <lineage>
        <taxon>Eukaryota</taxon>
        <taxon>Metazoa</taxon>
        <taxon>Chordata</taxon>
        <taxon>Craniata</taxon>
        <taxon>Vertebrata</taxon>
        <taxon>Euteleostomi</taxon>
        <taxon>Actinopterygii</taxon>
        <taxon>Neopterygii</taxon>
        <taxon>Teleostei</taxon>
        <taxon>Anguilliformes</taxon>
        <taxon>Anguillidae</taxon>
        <taxon>Anguilla</taxon>
    </lineage>
</organism>
<dbReference type="EMBL" id="GBXM01078851">
    <property type="protein sequence ID" value="JAH29726.1"/>
    <property type="molecule type" value="Transcribed_RNA"/>
</dbReference>
<dbReference type="AlphaFoldDB" id="A0A0E9RKS8"/>
<sequence length="84" mass="9392">MVLLLDRFPDKHCGSVLSDITGHHVCLYPGGCQGDVYHPPSISAGPQGTTIAFSDLQFFVRLRTSWLMSVFFLSSSMNLCWRIE</sequence>
<name>A0A0E9RKS8_ANGAN</name>